<protein>
    <submittedName>
        <fullName evidence="1">Uncharacterized protein</fullName>
    </submittedName>
</protein>
<name>A0ABW5QSI1_9BACL</name>
<proteinExistence type="predicted"/>
<accession>A0ABW5QSI1</accession>
<organism evidence="1 2">
    <name type="scientific">Paenibacillus thailandensis</name>
    <dbReference type="NCBI Taxonomy" id="393250"/>
    <lineage>
        <taxon>Bacteria</taxon>
        <taxon>Bacillati</taxon>
        <taxon>Bacillota</taxon>
        <taxon>Bacilli</taxon>
        <taxon>Bacillales</taxon>
        <taxon>Paenibacillaceae</taxon>
        <taxon>Paenibacillus</taxon>
    </lineage>
</organism>
<evidence type="ECO:0000313" key="2">
    <source>
        <dbReference type="Proteomes" id="UP001597493"/>
    </source>
</evidence>
<comment type="caution">
    <text evidence="1">The sequence shown here is derived from an EMBL/GenBank/DDBJ whole genome shotgun (WGS) entry which is preliminary data.</text>
</comment>
<gene>
    <name evidence="1" type="ORF">ACFSW5_03765</name>
</gene>
<dbReference type="Proteomes" id="UP001597493">
    <property type="component" value="Unassembled WGS sequence"/>
</dbReference>
<dbReference type="RefSeq" id="WP_379270064.1">
    <property type="nucleotide sequence ID" value="NZ_JBHUGT010000037.1"/>
</dbReference>
<evidence type="ECO:0000313" key="1">
    <source>
        <dbReference type="EMBL" id="MFD2659379.1"/>
    </source>
</evidence>
<dbReference type="EMBL" id="JBHUMY010000003">
    <property type="protein sequence ID" value="MFD2659379.1"/>
    <property type="molecule type" value="Genomic_DNA"/>
</dbReference>
<sequence length="91" mass="10025">MSQLDNETVYGLTAECSIADHRPCELATVVGMAADISQQEGIALPPKLKSIMDTQTMTETSVRLALHEWANTIPESQKEIAADLLRIVERE</sequence>
<keyword evidence="2" id="KW-1185">Reference proteome</keyword>
<reference evidence="2" key="1">
    <citation type="journal article" date="2019" name="Int. J. Syst. Evol. Microbiol.">
        <title>The Global Catalogue of Microorganisms (GCM) 10K type strain sequencing project: providing services to taxonomists for standard genome sequencing and annotation.</title>
        <authorList>
            <consortium name="The Broad Institute Genomics Platform"/>
            <consortium name="The Broad Institute Genome Sequencing Center for Infectious Disease"/>
            <person name="Wu L."/>
            <person name="Ma J."/>
        </authorList>
    </citation>
    <scope>NUCLEOTIDE SEQUENCE [LARGE SCALE GENOMIC DNA]</scope>
    <source>
        <strain evidence="2">TISTR 1827</strain>
    </source>
</reference>